<keyword evidence="1" id="KW-0472">Membrane</keyword>
<proteinExistence type="predicted"/>
<organism evidence="2">
    <name type="scientific">viral metagenome</name>
    <dbReference type="NCBI Taxonomy" id="1070528"/>
    <lineage>
        <taxon>unclassified sequences</taxon>
        <taxon>metagenomes</taxon>
        <taxon>organismal metagenomes</taxon>
    </lineage>
</organism>
<evidence type="ECO:0008006" key="3">
    <source>
        <dbReference type="Google" id="ProtNLM"/>
    </source>
</evidence>
<evidence type="ECO:0000256" key="1">
    <source>
        <dbReference type="SAM" id="Phobius"/>
    </source>
</evidence>
<feature type="transmembrane region" description="Helical" evidence="1">
    <location>
        <begin position="6"/>
        <end position="25"/>
    </location>
</feature>
<evidence type="ECO:0000313" key="2">
    <source>
        <dbReference type="EMBL" id="QHU06190.1"/>
    </source>
</evidence>
<dbReference type="AlphaFoldDB" id="A0A6C0JN81"/>
<reference evidence="2" key="1">
    <citation type="journal article" date="2020" name="Nature">
        <title>Giant virus diversity and host interactions through global metagenomics.</title>
        <authorList>
            <person name="Schulz F."/>
            <person name="Roux S."/>
            <person name="Paez-Espino D."/>
            <person name="Jungbluth S."/>
            <person name="Walsh D.A."/>
            <person name="Denef V.J."/>
            <person name="McMahon K.D."/>
            <person name="Konstantinidis K.T."/>
            <person name="Eloe-Fadrosh E.A."/>
            <person name="Kyrpides N.C."/>
            <person name="Woyke T."/>
        </authorList>
    </citation>
    <scope>NUCLEOTIDE SEQUENCE</scope>
    <source>
        <strain evidence="2">GVMAG-M-3300027747-57</strain>
    </source>
</reference>
<sequence>MNINILFAYLIQLFHTLLCIVITIAPYLTNNIFFLSCLILYYTIVLTIWNVNGRCFLTDIENKLKGDNSKESFVTNLFANIFGKSTKIIFSYVPLINTVVCLYKINSKRR</sequence>
<keyword evidence="1" id="KW-0812">Transmembrane</keyword>
<accession>A0A6C0JN81</accession>
<keyword evidence="1" id="KW-1133">Transmembrane helix</keyword>
<feature type="transmembrane region" description="Helical" evidence="1">
    <location>
        <begin position="32"/>
        <end position="51"/>
    </location>
</feature>
<name>A0A6C0JN81_9ZZZZ</name>
<dbReference type="EMBL" id="MN740431">
    <property type="protein sequence ID" value="QHU06190.1"/>
    <property type="molecule type" value="Genomic_DNA"/>
</dbReference>
<protein>
    <recommendedName>
        <fullName evidence="3">DUF2784 family protein</fullName>
    </recommendedName>
</protein>